<dbReference type="InterPro" id="IPR035902">
    <property type="entry name" value="Nuc_phospho_transferase"/>
</dbReference>
<comment type="caution">
    <text evidence="4">The sequence shown here is derived from an EMBL/GenBank/DDBJ whole genome shotgun (WGS) entry which is preliminary data.</text>
</comment>
<evidence type="ECO:0000313" key="4">
    <source>
        <dbReference type="EMBL" id="KKU34347.1"/>
    </source>
</evidence>
<keyword evidence="2 4" id="KW-0808">Transferase</keyword>
<reference evidence="4 5" key="1">
    <citation type="journal article" date="2015" name="Nature">
        <title>rRNA introns, odd ribosomes, and small enigmatic genomes across a large radiation of phyla.</title>
        <authorList>
            <person name="Brown C.T."/>
            <person name="Hug L.A."/>
            <person name="Thomas B.C."/>
            <person name="Sharon I."/>
            <person name="Castelle C.J."/>
            <person name="Singh A."/>
            <person name="Wilkins M.J."/>
            <person name="Williams K.H."/>
            <person name="Banfield J.F."/>
        </authorList>
    </citation>
    <scope>NUCLEOTIDE SEQUENCE [LARGE SCALE GENOMIC DNA]</scope>
</reference>
<dbReference type="PANTHER" id="PTHR43285">
    <property type="entry name" value="ANTHRANILATE PHOSPHORIBOSYLTRANSFERASE"/>
    <property type="match status" value="1"/>
</dbReference>
<evidence type="ECO:0000313" key="5">
    <source>
        <dbReference type="Proteomes" id="UP000034705"/>
    </source>
</evidence>
<dbReference type="GO" id="GO:0004048">
    <property type="term" value="F:anthranilate phosphoribosyltransferase activity"/>
    <property type="evidence" value="ECO:0007669"/>
    <property type="project" value="InterPro"/>
</dbReference>
<dbReference type="SUPFAM" id="SSF52418">
    <property type="entry name" value="Nucleoside phosphorylase/phosphoribosyltransferase catalytic domain"/>
    <property type="match status" value="1"/>
</dbReference>
<evidence type="ECO:0000256" key="1">
    <source>
        <dbReference type="ARBA" id="ARBA00022676"/>
    </source>
</evidence>
<protein>
    <submittedName>
        <fullName evidence="4">Anthranilate phosphoribosyltransferase</fullName>
    </submittedName>
</protein>
<keyword evidence="1 4" id="KW-0328">Glycosyltransferase</keyword>
<gene>
    <name evidence="4" type="ORF">UX45_C0001G0056</name>
</gene>
<dbReference type="InterPro" id="IPR000312">
    <property type="entry name" value="Glycosyl_Trfase_fam3"/>
</dbReference>
<dbReference type="Pfam" id="PF00591">
    <property type="entry name" value="Glycos_transf_3"/>
    <property type="match status" value="1"/>
</dbReference>
<feature type="domain" description="Glycosyl transferase family 3" evidence="3">
    <location>
        <begin position="158"/>
        <end position="272"/>
    </location>
</feature>
<dbReference type="GO" id="GO:0005829">
    <property type="term" value="C:cytosol"/>
    <property type="evidence" value="ECO:0007669"/>
    <property type="project" value="TreeGrafter"/>
</dbReference>
<dbReference type="EMBL" id="LCMG01000001">
    <property type="protein sequence ID" value="KKU34347.1"/>
    <property type="molecule type" value="Genomic_DNA"/>
</dbReference>
<dbReference type="AlphaFoldDB" id="A0A0G1PNU3"/>
<dbReference type="InterPro" id="IPR005940">
    <property type="entry name" value="Anthranilate_Pribosyl_Tfrase"/>
</dbReference>
<dbReference type="GO" id="GO:0000162">
    <property type="term" value="P:L-tryptophan biosynthetic process"/>
    <property type="evidence" value="ECO:0007669"/>
    <property type="project" value="InterPro"/>
</dbReference>
<proteinExistence type="predicted"/>
<dbReference type="Proteomes" id="UP000034705">
    <property type="component" value="Unassembled WGS sequence"/>
</dbReference>
<organism evidence="4 5">
    <name type="scientific">Candidatus Uhrbacteria bacterium GW2011_GWF2_46_218</name>
    <dbReference type="NCBI Taxonomy" id="1619001"/>
    <lineage>
        <taxon>Bacteria</taxon>
        <taxon>Candidatus Uhriibacteriota</taxon>
    </lineage>
</organism>
<name>A0A0G1PNU3_9BACT</name>
<evidence type="ECO:0000259" key="3">
    <source>
        <dbReference type="Pfam" id="PF00591"/>
    </source>
</evidence>
<evidence type="ECO:0000256" key="2">
    <source>
        <dbReference type="ARBA" id="ARBA00022679"/>
    </source>
</evidence>
<dbReference type="PANTHER" id="PTHR43285:SF2">
    <property type="entry name" value="ANTHRANILATE PHOSPHORIBOSYLTRANSFERASE"/>
    <property type="match status" value="1"/>
</dbReference>
<sequence>MGRPLTQVHLGEGYSGKIRMREALYTEPILTDAHRRFFDEGRAYTYRGLTAASLQRSLKVKEAFILMCYALRATNGRLADGLLSDLESFGAEGDRMAAREFLSGYAVKEAWAGITPKEVAGMVTATMLDIMRFPEYGKRVIETCGMGGDRGVIVDGEGKARKTINGSTLSALVLASLGVVTAKHGSYGNTSPVGSTNAIEDLGVVVDIPDVLIQQRLTEEGFHFTDAHAWKTVHDLSHLQPRRETINHVVGPMTPPISPSTRLDKILGVNDKLPPWIVAEAYVILANIGVFNVGNVAVVAGLIDRPHEEGIIESREWLRDNIRLDELSPVASAVSFVHGSRFLGTHLLIPGDFGLEFWHPHAPYIPNEREAIREANEQTLRGEMDNRQLVELLSMNAALGLYLVQYMDDDTTLEDQGPDRDALKDCYQRCLDQVASGRVFTYLEAYARRTRDFARGVSM</sequence>
<accession>A0A0G1PNU3</accession>
<dbReference type="Gene3D" id="3.40.1030.10">
    <property type="entry name" value="Nucleoside phosphorylase/phosphoribosyltransferase catalytic domain"/>
    <property type="match status" value="1"/>
</dbReference>